<evidence type="ECO:0000313" key="1">
    <source>
        <dbReference type="EMBL" id="EFU30320.1"/>
    </source>
</evidence>
<accession>E6K819</accession>
<dbReference type="EMBL" id="AEPD01000028">
    <property type="protein sequence ID" value="EFU30320.1"/>
    <property type="molecule type" value="Genomic_DNA"/>
</dbReference>
<reference evidence="1 2" key="1">
    <citation type="submission" date="2010-10" db="EMBL/GenBank/DDBJ databases">
        <authorList>
            <person name="Muzny D."/>
            <person name="Qin X."/>
            <person name="Deng J."/>
            <person name="Jiang H."/>
            <person name="Liu Y."/>
            <person name="Qu J."/>
            <person name="Song X.-Z."/>
            <person name="Zhang L."/>
            <person name="Thornton R."/>
            <person name="Coyle M."/>
            <person name="Francisco L."/>
            <person name="Jackson L."/>
            <person name="Javaid M."/>
            <person name="Korchina V."/>
            <person name="Kovar C."/>
            <person name="Mata R."/>
            <person name="Mathew T."/>
            <person name="Ngo R."/>
            <person name="Nguyen L."/>
            <person name="Nguyen N."/>
            <person name="Okwuonu G."/>
            <person name="Ongeri F."/>
            <person name="Pham C."/>
            <person name="Simmons D."/>
            <person name="Wilczek-Boney K."/>
            <person name="Hale W."/>
            <person name="Jakkamsetti A."/>
            <person name="Pham P."/>
            <person name="Ruth R."/>
            <person name="San Lucas F."/>
            <person name="Warren J."/>
            <person name="Zhang J."/>
            <person name="Zhao Z."/>
            <person name="Zhou C."/>
            <person name="Zhu D."/>
            <person name="Lee S."/>
            <person name="Bess C."/>
            <person name="Blankenburg K."/>
            <person name="Forbes L."/>
            <person name="Fu Q."/>
            <person name="Gubbala S."/>
            <person name="Hirani K."/>
            <person name="Jayaseelan J.C."/>
            <person name="Lara F."/>
            <person name="Munidasa M."/>
            <person name="Palculict T."/>
            <person name="Patil S."/>
            <person name="Pu L.-L."/>
            <person name="Saada N."/>
            <person name="Tang L."/>
            <person name="Weissenberger G."/>
            <person name="Zhu Y."/>
            <person name="Hemphill L."/>
            <person name="Shang Y."/>
            <person name="Youmans B."/>
            <person name="Ayvaz T."/>
            <person name="Ross M."/>
            <person name="Santibanez J."/>
            <person name="Aqrawi P."/>
            <person name="Gross S."/>
            <person name="Joshi V."/>
            <person name="Fowler G."/>
            <person name="Nazareth L."/>
            <person name="Reid J."/>
            <person name="Worley K."/>
            <person name="Petrosino J."/>
            <person name="Highlander S."/>
            <person name="Gibbs R."/>
        </authorList>
    </citation>
    <scope>NUCLEOTIDE SEQUENCE [LARGE SCALE GENOMIC DNA]</scope>
    <source>
        <strain evidence="1 2">ATCC 33574</strain>
    </source>
</reference>
<proteinExistence type="predicted"/>
<comment type="caution">
    <text evidence="1">The sequence shown here is derived from an EMBL/GenBank/DDBJ whole genome shotgun (WGS) entry which is preliminary data.</text>
</comment>
<dbReference type="Proteomes" id="UP000003112">
    <property type="component" value="Unassembled WGS sequence"/>
</dbReference>
<gene>
    <name evidence="1" type="ORF">HMPREF6485_1599</name>
</gene>
<keyword evidence="2" id="KW-1185">Reference proteome</keyword>
<organism evidence="1 2">
    <name type="scientific">Segatella buccae ATCC 33574</name>
    <dbReference type="NCBI Taxonomy" id="873513"/>
    <lineage>
        <taxon>Bacteria</taxon>
        <taxon>Pseudomonadati</taxon>
        <taxon>Bacteroidota</taxon>
        <taxon>Bacteroidia</taxon>
        <taxon>Bacteroidales</taxon>
        <taxon>Prevotellaceae</taxon>
        <taxon>Segatella</taxon>
    </lineage>
</organism>
<dbReference type="STRING" id="873513.HMPREF6485_1599"/>
<dbReference type="AlphaFoldDB" id="E6K819"/>
<name>E6K819_9BACT</name>
<dbReference type="HOGENOM" id="CLU_3139093_0_0_10"/>
<sequence length="49" mass="5622">MFQDACFKMTELKKSVTPFIVSVKVLLNLCKGKKKIINGGSYRVFFHIL</sequence>
<protein>
    <submittedName>
        <fullName evidence="1">Uncharacterized protein</fullName>
    </submittedName>
</protein>
<evidence type="ECO:0000313" key="2">
    <source>
        <dbReference type="Proteomes" id="UP000003112"/>
    </source>
</evidence>